<dbReference type="GO" id="GO:1902201">
    <property type="term" value="P:negative regulation of bacterial-type flagellum-dependent cell motility"/>
    <property type="evidence" value="ECO:0007669"/>
    <property type="project" value="TreeGrafter"/>
</dbReference>
<dbReference type="InterPro" id="IPR029151">
    <property type="entry name" value="Sensor-like_sf"/>
</dbReference>
<evidence type="ECO:0000256" key="9">
    <source>
        <dbReference type="ARBA" id="ARBA00034247"/>
    </source>
</evidence>
<feature type="domain" description="GGDEF" evidence="11">
    <location>
        <begin position="392"/>
        <end position="519"/>
    </location>
</feature>
<dbReference type="RefSeq" id="WP_330079990.1">
    <property type="nucleotide sequence ID" value="NZ_JAZDCU010000014.1"/>
</dbReference>
<dbReference type="InterPro" id="IPR029787">
    <property type="entry name" value="Nucleotide_cyclase"/>
</dbReference>
<dbReference type="Pfam" id="PF02743">
    <property type="entry name" value="dCache_1"/>
    <property type="match status" value="1"/>
</dbReference>
<dbReference type="Proteomes" id="UP001307839">
    <property type="component" value="Unassembled WGS sequence"/>
</dbReference>
<proteinExistence type="predicted"/>
<keyword evidence="12" id="KW-0808">Transferase</keyword>
<evidence type="ECO:0000256" key="10">
    <source>
        <dbReference type="SAM" id="Phobius"/>
    </source>
</evidence>
<dbReference type="EC" id="2.7.7.65" evidence="4"/>
<dbReference type="SUPFAM" id="SSF103190">
    <property type="entry name" value="Sensory domain-like"/>
    <property type="match status" value="2"/>
</dbReference>
<dbReference type="CDD" id="cd18774">
    <property type="entry name" value="PDC2_HK_sensor"/>
    <property type="match status" value="1"/>
</dbReference>
<gene>
    <name evidence="12" type="ORF">V0R53_15990</name>
</gene>
<dbReference type="GO" id="GO:0052621">
    <property type="term" value="F:diguanylate cyclase activity"/>
    <property type="evidence" value="ECO:0007669"/>
    <property type="project" value="UniProtKB-EC"/>
</dbReference>
<dbReference type="FunFam" id="3.30.70.270:FF:000001">
    <property type="entry name" value="Diguanylate cyclase domain protein"/>
    <property type="match status" value="1"/>
</dbReference>
<keyword evidence="12" id="KW-0548">Nucleotidyltransferase</keyword>
<dbReference type="CDD" id="cd18773">
    <property type="entry name" value="PDC1_HK_sensor"/>
    <property type="match status" value="1"/>
</dbReference>
<evidence type="ECO:0000259" key="11">
    <source>
        <dbReference type="PROSITE" id="PS50887"/>
    </source>
</evidence>
<evidence type="ECO:0000256" key="5">
    <source>
        <dbReference type="ARBA" id="ARBA00022475"/>
    </source>
</evidence>
<dbReference type="InterPro" id="IPR033479">
    <property type="entry name" value="dCache_1"/>
</dbReference>
<dbReference type="NCBIfam" id="TIGR00254">
    <property type="entry name" value="GGDEF"/>
    <property type="match status" value="1"/>
</dbReference>
<evidence type="ECO:0000256" key="1">
    <source>
        <dbReference type="ARBA" id="ARBA00001946"/>
    </source>
</evidence>
<dbReference type="PROSITE" id="PS50887">
    <property type="entry name" value="GGDEF"/>
    <property type="match status" value="1"/>
</dbReference>
<comment type="cofactor">
    <cofactor evidence="1">
        <name>Mg(2+)</name>
        <dbReference type="ChEBI" id="CHEBI:18420"/>
    </cofactor>
</comment>
<dbReference type="EMBL" id="JAZDQP010000010">
    <property type="protein sequence ID" value="MEE1867893.1"/>
    <property type="molecule type" value="Genomic_DNA"/>
</dbReference>
<keyword evidence="13" id="KW-1185">Reference proteome</keyword>
<evidence type="ECO:0000256" key="4">
    <source>
        <dbReference type="ARBA" id="ARBA00012528"/>
    </source>
</evidence>
<organism evidence="12 13">
    <name type="scientific">Pseudomonas auratipiscis</name>
    <dbReference type="NCBI Taxonomy" id="3115853"/>
    <lineage>
        <taxon>Bacteria</taxon>
        <taxon>Pseudomonadati</taxon>
        <taxon>Pseudomonadota</taxon>
        <taxon>Gammaproteobacteria</taxon>
        <taxon>Pseudomonadales</taxon>
        <taxon>Pseudomonadaceae</taxon>
        <taxon>Pseudomonas</taxon>
    </lineage>
</organism>
<keyword evidence="7 10" id="KW-1133">Transmembrane helix</keyword>
<dbReference type="CDD" id="cd01949">
    <property type="entry name" value="GGDEF"/>
    <property type="match status" value="1"/>
</dbReference>
<dbReference type="PANTHER" id="PTHR45138:SF9">
    <property type="entry name" value="DIGUANYLATE CYCLASE DGCM-RELATED"/>
    <property type="match status" value="1"/>
</dbReference>
<evidence type="ECO:0000256" key="7">
    <source>
        <dbReference type="ARBA" id="ARBA00022989"/>
    </source>
</evidence>
<keyword evidence="6 10" id="KW-0812">Transmembrane</keyword>
<dbReference type="PANTHER" id="PTHR45138">
    <property type="entry name" value="REGULATORY COMPONENTS OF SENSORY TRANSDUCTION SYSTEM"/>
    <property type="match status" value="1"/>
</dbReference>
<keyword evidence="5" id="KW-1003">Cell membrane</keyword>
<name>A0AB35WTG0_9PSED</name>
<evidence type="ECO:0000256" key="8">
    <source>
        <dbReference type="ARBA" id="ARBA00023136"/>
    </source>
</evidence>
<dbReference type="InterPro" id="IPR050469">
    <property type="entry name" value="Diguanylate_Cyclase"/>
</dbReference>
<dbReference type="InterPro" id="IPR043128">
    <property type="entry name" value="Rev_trsase/Diguanyl_cyclase"/>
</dbReference>
<dbReference type="SUPFAM" id="SSF55073">
    <property type="entry name" value="Nucleotide cyclase"/>
    <property type="match status" value="1"/>
</dbReference>
<evidence type="ECO:0000256" key="2">
    <source>
        <dbReference type="ARBA" id="ARBA00004533"/>
    </source>
</evidence>
<comment type="caution">
    <text evidence="12">The sequence shown here is derived from an EMBL/GenBank/DDBJ whole genome shotgun (WGS) entry which is preliminary data.</text>
</comment>
<dbReference type="GO" id="GO:0005886">
    <property type="term" value="C:plasma membrane"/>
    <property type="evidence" value="ECO:0007669"/>
    <property type="project" value="UniProtKB-SubCell"/>
</dbReference>
<evidence type="ECO:0000313" key="12">
    <source>
        <dbReference type="EMBL" id="MEE1867893.1"/>
    </source>
</evidence>
<dbReference type="InterPro" id="IPR000160">
    <property type="entry name" value="GGDEF_dom"/>
</dbReference>
<evidence type="ECO:0000313" key="13">
    <source>
        <dbReference type="Proteomes" id="UP001307839"/>
    </source>
</evidence>
<evidence type="ECO:0000256" key="6">
    <source>
        <dbReference type="ARBA" id="ARBA00022692"/>
    </source>
</evidence>
<reference evidence="12 13" key="1">
    <citation type="submission" date="2024-01" db="EMBL/GenBank/DDBJ databases">
        <title>Unpublished Manusciprt.</title>
        <authorList>
            <person name="Duman M."/>
            <person name="Valdes E.G."/>
            <person name="Ajmi N."/>
            <person name="Altun S."/>
            <person name="Saticioglu I.B."/>
        </authorList>
    </citation>
    <scope>NUCLEOTIDE SEQUENCE [LARGE SCALE GENOMIC DNA]</scope>
    <source>
        <strain evidence="12 13">120P</strain>
    </source>
</reference>
<protein>
    <recommendedName>
        <fullName evidence="4">diguanylate cyclase</fullName>
        <ecNumber evidence="4">2.7.7.65</ecNumber>
    </recommendedName>
</protein>
<sequence>MNNRHSVSIGLRSLILILVFMAVIATLCNSAWVAYGVQRDALVHSALEANQAYTAKVASSIGQFLDSAHNRLSYSSKLLGRDFNNPELLREEVVRLQSDDKAFNAVLIVDANGKALQLYPDNAQLLGTTLQAEEILQALKERRPLVSHAYESAAGNLIVFISQPVFSPAGEFLGTLGASIYIRKQGILHTLISNHFHRDGTFAFIADANRRLLYHSDHQRIGEVLTTSATVDAALRGEHGSMEAINYKGIEMLAGYAQIADANWAVVAQQPREIALAPLRQLMRDILFKIIPAGVVGLLLILLATTLITRPLRQLAGHAELLSAPQAEEKLKTINAWYAEAAAIRRALLTGVQLLQKKLGSLSQEAQSDPLTGLANRRALNTALQTLTEAQRNYSVLALDIDHFKRVNDTFGHDVGDEALKQVAAIIARCSREQDLACRAGGEEFVLILPEAEQHTARAIAERIRQTIETTQIVPTGALTISIGVAGQSVETPTPEAILKRADEHLYQAKHSGRNRVVG</sequence>
<dbReference type="Gene3D" id="3.30.450.20">
    <property type="entry name" value="PAS domain"/>
    <property type="match status" value="1"/>
</dbReference>
<dbReference type="SMART" id="SM00267">
    <property type="entry name" value="GGDEF"/>
    <property type="match status" value="1"/>
</dbReference>
<comment type="subcellular location">
    <subcellularLocation>
        <location evidence="2">Cell inner membrane</location>
    </subcellularLocation>
    <subcellularLocation>
        <location evidence="3">Cell membrane</location>
        <topology evidence="3">Multi-pass membrane protein</topology>
    </subcellularLocation>
</comment>
<feature type="transmembrane region" description="Helical" evidence="10">
    <location>
        <begin position="286"/>
        <end position="308"/>
    </location>
</feature>
<accession>A0AB35WTG0</accession>
<comment type="catalytic activity">
    <reaction evidence="9">
        <text>2 GTP = 3',3'-c-di-GMP + 2 diphosphate</text>
        <dbReference type="Rhea" id="RHEA:24898"/>
        <dbReference type="ChEBI" id="CHEBI:33019"/>
        <dbReference type="ChEBI" id="CHEBI:37565"/>
        <dbReference type="ChEBI" id="CHEBI:58805"/>
        <dbReference type="EC" id="2.7.7.65"/>
    </reaction>
</comment>
<dbReference type="GO" id="GO:0043709">
    <property type="term" value="P:cell adhesion involved in single-species biofilm formation"/>
    <property type="evidence" value="ECO:0007669"/>
    <property type="project" value="TreeGrafter"/>
</dbReference>
<evidence type="ECO:0000256" key="3">
    <source>
        <dbReference type="ARBA" id="ARBA00004651"/>
    </source>
</evidence>
<dbReference type="Pfam" id="PF00990">
    <property type="entry name" value="GGDEF"/>
    <property type="match status" value="1"/>
</dbReference>
<dbReference type="Gene3D" id="3.30.70.270">
    <property type="match status" value="1"/>
</dbReference>
<keyword evidence="8 10" id="KW-0472">Membrane</keyword>
<dbReference type="AlphaFoldDB" id="A0AB35WTG0"/>